<dbReference type="EMBL" id="AP024958">
    <property type="protein sequence ID" value="BCZ84723.1"/>
    <property type="molecule type" value="Genomic_DNA"/>
</dbReference>
<feature type="region of interest" description="Disordered" evidence="1">
    <location>
        <begin position="1"/>
        <end position="25"/>
    </location>
</feature>
<sequence>MPRALSKADGHDGATAAVSLPGTGLNPPAHLANAITTLMACHFAQYTEKFRDLRRPERILCPWWF</sequence>
<protein>
    <submittedName>
        <fullName evidence="2">Uncharacterized protein</fullName>
    </submittedName>
</protein>
<gene>
    <name evidence="2" type="ORF">PTKU64_83980</name>
</gene>
<proteinExistence type="predicted"/>
<dbReference type="Proteomes" id="UP001319874">
    <property type="component" value="Chromosome 4"/>
</dbReference>
<keyword evidence="3" id="KW-1185">Reference proteome</keyword>
<evidence type="ECO:0000256" key="1">
    <source>
        <dbReference type="SAM" id="MobiDB-lite"/>
    </source>
</evidence>
<name>A0ABN6JXN5_9BURK</name>
<evidence type="ECO:0000313" key="2">
    <source>
        <dbReference type="EMBL" id="BCZ84723.1"/>
    </source>
</evidence>
<accession>A0ABN6JXN5</accession>
<reference evidence="2 3" key="1">
    <citation type="journal article" date="2022" name="Front. Microbiol.">
        <title>Identification and characterization of a novel class of self-sufficient cytochrome P450 hydroxylase involved in cyclohexanecarboxylate degradation in Paraburkholderia terrae strain KU-64.</title>
        <authorList>
            <person name="Yamamoto T."/>
            <person name="Hasegawa Y."/>
            <person name="Iwaki H."/>
        </authorList>
    </citation>
    <scope>NUCLEOTIDE SEQUENCE [LARGE SCALE GENOMIC DNA]</scope>
    <source>
        <strain evidence="2 3">KU-64</strain>
    </source>
</reference>
<organism evidence="2 3">
    <name type="scientific">Paraburkholderia terrae</name>
    <dbReference type="NCBI Taxonomy" id="311230"/>
    <lineage>
        <taxon>Bacteria</taxon>
        <taxon>Pseudomonadati</taxon>
        <taxon>Pseudomonadota</taxon>
        <taxon>Betaproteobacteria</taxon>
        <taxon>Burkholderiales</taxon>
        <taxon>Burkholderiaceae</taxon>
        <taxon>Paraburkholderia</taxon>
    </lineage>
</organism>
<evidence type="ECO:0000313" key="3">
    <source>
        <dbReference type="Proteomes" id="UP001319874"/>
    </source>
</evidence>
<feature type="compositionally biased region" description="Basic and acidic residues" evidence="1">
    <location>
        <begin position="1"/>
        <end position="12"/>
    </location>
</feature>